<feature type="region of interest" description="Disordered" evidence="1">
    <location>
        <begin position="1"/>
        <end position="20"/>
    </location>
</feature>
<dbReference type="AlphaFoldDB" id="A0A151NBR1"/>
<organism evidence="2 3">
    <name type="scientific">Alligator mississippiensis</name>
    <name type="common">American alligator</name>
    <dbReference type="NCBI Taxonomy" id="8496"/>
    <lineage>
        <taxon>Eukaryota</taxon>
        <taxon>Metazoa</taxon>
        <taxon>Chordata</taxon>
        <taxon>Craniata</taxon>
        <taxon>Vertebrata</taxon>
        <taxon>Euteleostomi</taxon>
        <taxon>Archelosauria</taxon>
        <taxon>Archosauria</taxon>
        <taxon>Crocodylia</taxon>
        <taxon>Alligatoridae</taxon>
        <taxon>Alligatorinae</taxon>
        <taxon>Alligator</taxon>
    </lineage>
</organism>
<reference evidence="2 3" key="1">
    <citation type="journal article" date="2012" name="Genome Biol.">
        <title>Sequencing three crocodilian genomes to illuminate the evolution of archosaurs and amniotes.</title>
        <authorList>
            <person name="St John J.A."/>
            <person name="Braun E.L."/>
            <person name="Isberg S.R."/>
            <person name="Miles L.G."/>
            <person name="Chong A.Y."/>
            <person name="Gongora J."/>
            <person name="Dalzell P."/>
            <person name="Moran C."/>
            <person name="Bed'hom B."/>
            <person name="Abzhanov A."/>
            <person name="Burgess S.C."/>
            <person name="Cooksey A.M."/>
            <person name="Castoe T.A."/>
            <person name="Crawford N.G."/>
            <person name="Densmore L.D."/>
            <person name="Drew J.C."/>
            <person name="Edwards S.V."/>
            <person name="Faircloth B.C."/>
            <person name="Fujita M.K."/>
            <person name="Greenwold M.J."/>
            <person name="Hoffmann F.G."/>
            <person name="Howard J.M."/>
            <person name="Iguchi T."/>
            <person name="Janes D.E."/>
            <person name="Khan S.Y."/>
            <person name="Kohno S."/>
            <person name="de Koning A.J."/>
            <person name="Lance S.L."/>
            <person name="McCarthy F.M."/>
            <person name="McCormack J.E."/>
            <person name="Merchant M.E."/>
            <person name="Peterson D.G."/>
            <person name="Pollock D.D."/>
            <person name="Pourmand N."/>
            <person name="Raney B.J."/>
            <person name="Roessler K.A."/>
            <person name="Sanford J.R."/>
            <person name="Sawyer R.H."/>
            <person name="Schmidt C.J."/>
            <person name="Triplett E.W."/>
            <person name="Tuberville T.D."/>
            <person name="Venegas-Anaya M."/>
            <person name="Howard J.T."/>
            <person name="Jarvis E.D."/>
            <person name="Guillette L.J.Jr."/>
            <person name="Glenn T.C."/>
            <person name="Green R.E."/>
            <person name="Ray D.A."/>
        </authorList>
    </citation>
    <scope>NUCLEOTIDE SEQUENCE [LARGE SCALE GENOMIC DNA]</scope>
    <source>
        <strain evidence="2">KSC_2009_1</strain>
    </source>
</reference>
<dbReference type="Proteomes" id="UP000050525">
    <property type="component" value="Unassembled WGS sequence"/>
</dbReference>
<comment type="caution">
    <text evidence="2">The sequence shown here is derived from an EMBL/GenBank/DDBJ whole genome shotgun (WGS) entry which is preliminary data.</text>
</comment>
<accession>A0A151NBR1</accession>
<name>A0A151NBR1_ALLMI</name>
<sequence length="194" mass="21347">MKEDKPFSSRKNKQLLTRFESDPHSKWKMLGVVRISGSSGRKTKSTASLLWPSATPWNEDRAGGVMAAPRGLSSAIPSSKSTLEGQSRNEFARGTQRGLEQVPEGISKQLFQHPQPSPLGSLARTQLPLERCSRDNEARGPLLSDHPVKSFLYYETGTVLQNGDLIVSSSLISAVVQLMDTDKAKDLKVRSIWA</sequence>
<dbReference type="EMBL" id="AKHW03003562">
    <property type="protein sequence ID" value="KYO34221.1"/>
    <property type="molecule type" value="Genomic_DNA"/>
</dbReference>
<evidence type="ECO:0000313" key="2">
    <source>
        <dbReference type="EMBL" id="KYO34221.1"/>
    </source>
</evidence>
<evidence type="ECO:0000313" key="3">
    <source>
        <dbReference type="Proteomes" id="UP000050525"/>
    </source>
</evidence>
<keyword evidence="3" id="KW-1185">Reference proteome</keyword>
<proteinExistence type="predicted"/>
<protein>
    <submittedName>
        <fullName evidence="2">Uncharacterized protein</fullName>
    </submittedName>
</protein>
<evidence type="ECO:0000256" key="1">
    <source>
        <dbReference type="SAM" id="MobiDB-lite"/>
    </source>
</evidence>
<gene>
    <name evidence="2" type="ORF">Y1Q_0023668</name>
</gene>